<reference evidence="11" key="1">
    <citation type="thesis" date="2020" institute="ProQuest LLC" country="789 East Eisenhower Parkway, Ann Arbor, MI, USA">
        <title>Comparative Genomics and Chromosome Evolution.</title>
        <authorList>
            <person name="Mudd A.B."/>
        </authorList>
    </citation>
    <scope>NUCLEOTIDE SEQUENCE</scope>
    <source>
        <strain evidence="11">1538</strain>
        <tissue evidence="11">Blood</tissue>
    </source>
</reference>
<dbReference type="GO" id="GO:0005886">
    <property type="term" value="C:plasma membrane"/>
    <property type="evidence" value="ECO:0007669"/>
    <property type="project" value="UniProtKB-SubCell"/>
</dbReference>
<evidence type="ECO:0000256" key="3">
    <source>
        <dbReference type="ARBA" id="ARBA00022606"/>
    </source>
</evidence>
<evidence type="ECO:0000256" key="1">
    <source>
        <dbReference type="ARBA" id="ARBA00004651"/>
    </source>
</evidence>
<sequence>MERRNQTFLGEFIFLAFSSSSRFPGLLFFFFSILYCVILAMNIILMLVIKADSRLHTPMYVFLFNLSCLDICYTTTVIPQTLCNLLSSKHSISFHGCATQTFFIVLFGGTQIVLITSMAYDRCVAITNPLRYKVIMTKATCVSLVITPWIISSLMAGFMVFSVFHLPFCDTNEINHFFCDAGQVLAISCPSPPIHELVEIILFSIVLVLFAINFLFVLTTYMFIISAIMKIKTKQGQRKAFSNCSSHINVVVVEYACLGFLYLRPKTAYGIDKDKIFVIVFTFGTPILNPFIYSVRNKAVKIGFKKLIK</sequence>
<proteinExistence type="predicted"/>
<organism evidence="11 12">
    <name type="scientific">Pyxicephalus adspersus</name>
    <name type="common">African bullfrog</name>
    <dbReference type="NCBI Taxonomy" id="30357"/>
    <lineage>
        <taxon>Eukaryota</taxon>
        <taxon>Metazoa</taxon>
        <taxon>Chordata</taxon>
        <taxon>Craniata</taxon>
        <taxon>Vertebrata</taxon>
        <taxon>Euteleostomi</taxon>
        <taxon>Amphibia</taxon>
        <taxon>Batrachia</taxon>
        <taxon>Anura</taxon>
        <taxon>Neobatrachia</taxon>
        <taxon>Ranoidea</taxon>
        <taxon>Pyxicephalidae</taxon>
        <taxon>Pyxicephalinae</taxon>
        <taxon>Pyxicephalus</taxon>
    </lineage>
</organism>
<evidence type="ECO:0000256" key="7">
    <source>
        <dbReference type="ARBA" id="ARBA00023136"/>
    </source>
</evidence>
<dbReference type="Pfam" id="PF13853">
    <property type="entry name" value="7tm_4"/>
    <property type="match status" value="1"/>
</dbReference>
<feature type="transmembrane region" description="Helical" evidence="9">
    <location>
        <begin position="276"/>
        <end position="295"/>
    </location>
</feature>
<dbReference type="InterPro" id="IPR017452">
    <property type="entry name" value="GPCR_Rhodpsn_7TM"/>
</dbReference>
<feature type="transmembrane region" description="Helical" evidence="9">
    <location>
        <begin position="26"/>
        <end position="48"/>
    </location>
</feature>
<evidence type="ECO:0000256" key="4">
    <source>
        <dbReference type="ARBA" id="ARBA00022692"/>
    </source>
</evidence>
<dbReference type="Proteomes" id="UP001181693">
    <property type="component" value="Unassembled WGS sequence"/>
</dbReference>
<dbReference type="PRINTS" id="PR00237">
    <property type="entry name" value="GPCRRHODOPSN"/>
</dbReference>
<dbReference type="FunFam" id="1.20.1070.10:FF:000001">
    <property type="entry name" value="Olfactory receptor"/>
    <property type="match status" value="1"/>
</dbReference>
<feature type="domain" description="G-protein coupled receptors family 1 profile" evidence="10">
    <location>
        <begin position="41"/>
        <end position="293"/>
    </location>
</feature>
<keyword evidence="12" id="KW-1185">Reference proteome</keyword>
<keyword evidence="4 9" id="KW-0812">Transmembrane</keyword>
<feature type="transmembrane region" description="Helical" evidence="9">
    <location>
        <begin position="246"/>
        <end position="264"/>
    </location>
</feature>
<keyword evidence="5" id="KW-0552">Olfaction</keyword>
<dbReference type="GO" id="GO:0004984">
    <property type="term" value="F:olfactory receptor activity"/>
    <property type="evidence" value="ECO:0007669"/>
    <property type="project" value="InterPro"/>
</dbReference>
<dbReference type="EMBL" id="DYDO01000004">
    <property type="protein sequence ID" value="DBA25916.1"/>
    <property type="molecule type" value="Genomic_DNA"/>
</dbReference>
<feature type="transmembrane region" description="Helical" evidence="9">
    <location>
        <begin position="60"/>
        <end position="82"/>
    </location>
</feature>
<feature type="transmembrane region" description="Helical" evidence="9">
    <location>
        <begin position="102"/>
        <end position="120"/>
    </location>
</feature>
<comment type="subcellular location">
    <subcellularLocation>
        <location evidence="1">Cell membrane</location>
        <topology evidence="1">Multi-pass membrane protein</topology>
    </subcellularLocation>
</comment>
<dbReference type="InterPro" id="IPR000725">
    <property type="entry name" value="Olfact_rcpt"/>
</dbReference>
<evidence type="ECO:0000259" key="10">
    <source>
        <dbReference type="PROSITE" id="PS50262"/>
    </source>
</evidence>
<evidence type="ECO:0000313" key="11">
    <source>
        <dbReference type="EMBL" id="DBA25916.1"/>
    </source>
</evidence>
<dbReference type="PANTHER" id="PTHR26453">
    <property type="entry name" value="OLFACTORY RECEPTOR"/>
    <property type="match status" value="1"/>
</dbReference>
<dbReference type="SUPFAM" id="SSF81321">
    <property type="entry name" value="Family A G protein-coupled receptor-like"/>
    <property type="match status" value="1"/>
</dbReference>
<name>A0AAV3A9A5_PYXAD</name>
<evidence type="ECO:0000256" key="8">
    <source>
        <dbReference type="ARBA" id="ARBA00023224"/>
    </source>
</evidence>
<evidence type="ECO:0000256" key="5">
    <source>
        <dbReference type="ARBA" id="ARBA00022725"/>
    </source>
</evidence>
<dbReference type="InterPro" id="IPR000276">
    <property type="entry name" value="GPCR_Rhodpsn"/>
</dbReference>
<feature type="transmembrane region" description="Helical" evidence="9">
    <location>
        <begin position="200"/>
        <end position="225"/>
    </location>
</feature>
<evidence type="ECO:0000256" key="6">
    <source>
        <dbReference type="ARBA" id="ARBA00022989"/>
    </source>
</evidence>
<evidence type="ECO:0000313" key="12">
    <source>
        <dbReference type="Proteomes" id="UP001181693"/>
    </source>
</evidence>
<accession>A0AAV3A9A5</accession>
<feature type="transmembrane region" description="Helical" evidence="9">
    <location>
        <begin position="141"/>
        <end position="164"/>
    </location>
</feature>
<gene>
    <name evidence="11" type="ORF">GDO54_010243</name>
</gene>
<dbReference type="PROSITE" id="PS50262">
    <property type="entry name" value="G_PROTEIN_RECEP_F1_2"/>
    <property type="match status" value="1"/>
</dbReference>
<dbReference type="PRINTS" id="PR00245">
    <property type="entry name" value="OLFACTORYR"/>
</dbReference>
<evidence type="ECO:0000256" key="2">
    <source>
        <dbReference type="ARBA" id="ARBA00022475"/>
    </source>
</evidence>
<dbReference type="AlphaFoldDB" id="A0AAV3A9A5"/>
<dbReference type="GO" id="GO:0004930">
    <property type="term" value="F:G protein-coupled receptor activity"/>
    <property type="evidence" value="ECO:0007669"/>
    <property type="project" value="InterPro"/>
</dbReference>
<comment type="caution">
    <text evidence="11">The sequence shown here is derived from an EMBL/GenBank/DDBJ whole genome shotgun (WGS) entry which is preliminary data.</text>
</comment>
<protein>
    <recommendedName>
        <fullName evidence="10">G-protein coupled receptors family 1 profile domain-containing protein</fullName>
    </recommendedName>
</protein>
<keyword evidence="8" id="KW-0807">Transducer</keyword>
<keyword evidence="7 9" id="KW-0472">Membrane</keyword>
<keyword evidence="3" id="KW-0716">Sensory transduction</keyword>
<dbReference type="Gene3D" id="1.20.1070.10">
    <property type="entry name" value="Rhodopsin 7-helix transmembrane proteins"/>
    <property type="match status" value="1"/>
</dbReference>
<evidence type="ECO:0000256" key="9">
    <source>
        <dbReference type="SAM" id="Phobius"/>
    </source>
</evidence>
<keyword evidence="6 9" id="KW-1133">Transmembrane helix</keyword>
<keyword evidence="2" id="KW-1003">Cell membrane</keyword>